<proteinExistence type="inferred from homology"/>
<dbReference type="InterPro" id="IPR002076">
    <property type="entry name" value="ELO_fam"/>
</dbReference>
<keyword evidence="7 10" id="KW-0443">Lipid metabolism</keyword>
<feature type="transmembrane region" description="Helical" evidence="10">
    <location>
        <begin position="55"/>
        <end position="75"/>
    </location>
</feature>
<comment type="subcellular location">
    <subcellularLocation>
        <location evidence="1">Membrane</location>
        <topology evidence="1">Multi-pass membrane protein</topology>
    </subcellularLocation>
</comment>
<evidence type="ECO:0000256" key="3">
    <source>
        <dbReference type="ARBA" id="ARBA00022679"/>
    </source>
</evidence>
<keyword evidence="6 10" id="KW-1133">Transmembrane helix</keyword>
<dbReference type="EC" id="2.3.1.199" evidence="10"/>
<dbReference type="GO" id="GO:0042761">
    <property type="term" value="P:very long-chain fatty acid biosynthetic process"/>
    <property type="evidence" value="ECO:0007669"/>
    <property type="project" value="TreeGrafter"/>
</dbReference>
<dbReference type="GO" id="GO:0030148">
    <property type="term" value="P:sphingolipid biosynthetic process"/>
    <property type="evidence" value="ECO:0007669"/>
    <property type="project" value="TreeGrafter"/>
</dbReference>
<evidence type="ECO:0000256" key="6">
    <source>
        <dbReference type="ARBA" id="ARBA00022989"/>
    </source>
</evidence>
<dbReference type="PROSITE" id="PS01188">
    <property type="entry name" value="ELO"/>
    <property type="match status" value="1"/>
</dbReference>
<dbReference type="AlphaFoldDB" id="A0AAV6VGC6"/>
<evidence type="ECO:0000256" key="9">
    <source>
        <dbReference type="ARBA" id="ARBA00023160"/>
    </source>
</evidence>
<keyword evidence="2 10" id="KW-0444">Lipid biosynthesis</keyword>
<dbReference type="Pfam" id="PF01151">
    <property type="entry name" value="ELO"/>
    <property type="match status" value="1"/>
</dbReference>
<feature type="transmembrane region" description="Helical" evidence="10">
    <location>
        <begin position="139"/>
        <end position="156"/>
    </location>
</feature>
<evidence type="ECO:0000313" key="12">
    <source>
        <dbReference type="Proteomes" id="UP000827092"/>
    </source>
</evidence>
<reference evidence="11 12" key="1">
    <citation type="journal article" date="2022" name="Nat. Ecol. Evol.">
        <title>A masculinizing supergene underlies an exaggerated male reproductive morph in a spider.</title>
        <authorList>
            <person name="Hendrickx F."/>
            <person name="De Corte Z."/>
            <person name="Sonet G."/>
            <person name="Van Belleghem S.M."/>
            <person name="Kostlbacher S."/>
            <person name="Vangestel C."/>
        </authorList>
    </citation>
    <scope>NUCLEOTIDE SEQUENCE [LARGE SCALE GENOMIC DNA]</scope>
    <source>
        <strain evidence="11">W744_W776</strain>
    </source>
</reference>
<keyword evidence="4 10" id="KW-0812">Transmembrane</keyword>
<evidence type="ECO:0000256" key="4">
    <source>
        <dbReference type="ARBA" id="ARBA00022692"/>
    </source>
</evidence>
<evidence type="ECO:0000256" key="10">
    <source>
        <dbReference type="RuleBase" id="RU361115"/>
    </source>
</evidence>
<sequence length="256" mass="30685">MSVFEDISNFLYAEDYHDRALIKHPSIIITTVFVYLLLVKWIIPHLMRNRKPFSLKWAMIIYDFGQTFVNAYLTYNLFTFSFSLWDERCMMKTNPNLPVYQKRINVIAWRIYLVKIADLIDTIMFALRKKDDQVSFLHVFHHCLMCVLVMFFLRSLDKTSMGYFLGVGLSINTTVHVFVYFYYGLAAFGPHMNKYLWWKKYLTQFQIVQFFVVLSYIGYGWATGCEEVGRMEVSLFVYVLTILFLFFNFYKKYEKK</sequence>
<keyword evidence="5 10" id="KW-0276">Fatty acid metabolism</keyword>
<protein>
    <recommendedName>
        <fullName evidence="10">Elongation of very long chain fatty acids protein</fullName>
        <ecNumber evidence="10">2.3.1.199</ecNumber>
    </recommendedName>
    <alternativeName>
        <fullName evidence="10">Very-long-chain 3-oxoacyl-CoA synthase</fullName>
    </alternativeName>
</protein>
<gene>
    <name evidence="11" type="ORF">JTE90_029614</name>
</gene>
<evidence type="ECO:0000256" key="8">
    <source>
        <dbReference type="ARBA" id="ARBA00023136"/>
    </source>
</evidence>
<feature type="transmembrane region" description="Helical" evidence="10">
    <location>
        <begin position="233"/>
        <end position="250"/>
    </location>
</feature>
<comment type="similarity">
    <text evidence="10">Belongs to the ELO family.</text>
</comment>
<keyword evidence="9 10" id="KW-0275">Fatty acid biosynthesis</keyword>
<dbReference type="InterPro" id="IPR030457">
    <property type="entry name" value="ELO_CS"/>
</dbReference>
<dbReference type="GO" id="GO:0019367">
    <property type="term" value="P:fatty acid elongation, saturated fatty acid"/>
    <property type="evidence" value="ECO:0007669"/>
    <property type="project" value="TreeGrafter"/>
</dbReference>
<comment type="catalytic activity">
    <reaction evidence="10">
        <text>a very-long-chain acyl-CoA + malonyl-CoA + H(+) = a very-long-chain 3-oxoacyl-CoA + CO2 + CoA</text>
        <dbReference type="Rhea" id="RHEA:32727"/>
        <dbReference type="ChEBI" id="CHEBI:15378"/>
        <dbReference type="ChEBI" id="CHEBI:16526"/>
        <dbReference type="ChEBI" id="CHEBI:57287"/>
        <dbReference type="ChEBI" id="CHEBI:57384"/>
        <dbReference type="ChEBI" id="CHEBI:90725"/>
        <dbReference type="ChEBI" id="CHEBI:90736"/>
        <dbReference type="EC" id="2.3.1.199"/>
    </reaction>
</comment>
<feature type="transmembrane region" description="Helical" evidence="10">
    <location>
        <begin position="201"/>
        <end position="221"/>
    </location>
</feature>
<dbReference type="PANTHER" id="PTHR11157:SF12">
    <property type="entry name" value="ELONGATION OF VERY LONG CHAIN FATTY ACIDS PROTEIN 4"/>
    <property type="match status" value="1"/>
</dbReference>
<keyword evidence="8 10" id="KW-0472">Membrane</keyword>
<evidence type="ECO:0000313" key="11">
    <source>
        <dbReference type="EMBL" id="KAG8195032.1"/>
    </source>
</evidence>
<dbReference type="EMBL" id="JAFNEN010000094">
    <property type="protein sequence ID" value="KAG8195032.1"/>
    <property type="molecule type" value="Genomic_DNA"/>
</dbReference>
<organism evidence="11 12">
    <name type="scientific">Oedothorax gibbosus</name>
    <dbReference type="NCBI Taxonomy" id="931172"/>
    <lineage>
        <taxon>Eukaryota</taxon>
        <taxon>Metazoa</taxon>
        <taxon>Ecdysozoa</taxon>
        <taxon>Arthropoda</taxon>
        <taxon>Chelicerata</taxon>
        <taxon>Arachnida</taxon>
        <taxon>Araneae</taxon>
        <taxon>Araneomorphae</taxon>
        <taxon>Entelegynae</taxon>
        <taxon>Araneoidea</taxon>
        <taxon>Linyphiidae</taxon>
        <taxon>Erigoninae</taxon>
        <taxon>Oedothorax</taxon>
    </lineage>
</organism>
<name>A0AAV6VGC6_9ARAC</name>
<evidence type="ECO:0000256" key="2">
    <source>
        <dbReference type="ARBA" id="ARBA00022516"/>
    </source>
</evidence>
<keyword evidence="3 10" id="KW-0808">Transferase</keyword>
<feature type="transmembrane region" description="Helical" evidence="10">
    <location>
        <begin position="162"/>
        <end position="189"/>
    </location>
</feature>
<dbReference type="GO" id="GO:0009922">
    <property type="term" value="F:fatty acid elongase activity"/>
    <property type="evidence" value="ECO:0007669"/>
    <property type="project" value="UniProtKB-EC"/>
</dbReference>
<dbReference type="GO" id="GO:0034626">
    <property type="term" value="P:fatty acid elongation, polyunsaturated fatty acid"/>
    <property type="evidence" value="ECO:0007669"/>
    <property type="project" value="TreeGrafter"/>
</dbReference>
<dbReference type="PANTHER" id="PTHR11157">
    <property type="entry name" value="FATTY ACID ACYL TRANSFERASE-RELATED"/>
    <property type="match status" value="1"/>
</dbReference>
<accession>A0AAV6VGC6</accession>
<dbReference type="Proteomes" id="UP000827092">
    <property type="component" value="Unassembled WGS sequence"/>
</dbReference>
<feature type="transmembrane region" description="Helical" evidence="10">
    <location>
        <begin position="20"/>
        <end position="43"/>
    </location>
</feature>
<evidence type="ECO:0000256" key="7">
    <source>
        <dbReference type="ARBA" id="ARBA00023098"/>
    </source>
</evidence>
<evidence type="ECO:0000256" key="1">
    <source>
        <dbReference type="ARBA" id="ARBA00004141"/>
    </source>
</evidence>
<evidence type="ECO:0000256" key="5">
    <source>
        <dbReference type="ARBA" id="ARBA00022832"/>
    </source>
</evidence>
<comment type="caution">
    <text evidence="11">The sequence shown here is derived from an EMBL/GenBank/DDBJ whole genome shotgun (WGS) entry which is preliminary data.</text>
</comment>
<keyword evidence="12" id="KW-1185">Reference proteome</keyword>
<dbReference type="GO" id="GO:0005789">
    <property type="term" value="C:endoplasmic reticulum membrane"/>
    <property type="evidence" value="ECO:0007669"/>
    <property type="project" value="TreeGrafter"/>
</dbReference>
<dbReference type="GO" id="GO:0034625">
    <property type="term" value="P:fatty acid elongation, monounsaturated fatty acid"/>
    <property type="evidence" value="ECO:0007669"/>
    <property type="project" value="TreeGrafter"/>
</dbReference>